<proteinExistence type="predicted"/>
<dbReference type="AlphaFoldDB" id="A0A438N1U9"/>
<dbReference type="VEuPathDB" id="FungiDB:PV10_06242"/>
<reference evidence="2 3" key="1">
    <citation type="submission" date="2017-03" db="EMBL/GenBank/DDBJ databases">
        <title>Genomes of endolithic fungi from Antarctica.</title>
        <authorList>
            <person name="Coleine C."/>
            <person name="Masonjones S."/>
            <person name="Stajich J.E."/>
        </authorList>
    </citation>
    <scope>NUCLEOTIDE SEQUENCE [LARGE SCALE GENOMIC DNA]</scope>
    <source>
        <strain evidence="2 3">CCFEE 6314</strain>
    </source>
</reference>
<dbReference type="Proteomes" id="UP000288859">
    <property type="component" value="Unassembled WGS sequence"/>
</dbReference>
<accession>A0A438N1U9</accession>
<protein>
    <submittedName>
        <fullName evidence="2">Uncharacterized protein</fullName>
    </submittedName>
</protein>
<evidence type="ECO:0000256" key="1">
    <source>
        <dbReference type="SAM" id="MobiDB-lite"/>
    </source>
</evidence>
<feature type="region of interest" description="Disordered" evidence="1">
    <location>
        <begin position="1"/>
        <end position="42"/>
    </location>
</feature>
<dbReference type="EMBL" id="NAJM01000027">
    <property type="protein sequence ID" value="RVX69709.1"/>
    <property type="molecule type" value="Genomic_DNA"/>
</dbReference>
<feature type="compositionally biased region" description="Polar residues" evidence="1">
    <location>
        <begin position="13"/>
        <end position="28"/>
    </location>
</feature>
<gene>
    <name evidence="2" type="ORF">B0A52_06353</name>
</gene>
<sequence length="289" mass="31895">MDPDAAGSDHHTLSNSGSPLTFPDSPSGQPREDPGPKPPLTLQNLHANQWVHLTRHFGYIEQAKLIKEYPQCVLFESKHNGAESWGVFDVATGYLPSIRFNIAISPGAKPGSCPVITQSFFDRISAFPTIYKLLDEDADAHPADMVPSATAIVTQPDPQYIQVPYTDLRITTKVRLDFALPIRILDPHKKVWPSRSPAMTISCRFICFVTPDGLDNYNDTNYQPATALSVVDMWLPANENYLTKVDDAPGWLITPSFANYEGLVETPGESFLKLTSFDDVAENVNDSGS</sequence>
<dbReference type="OrthoDB" id="10276156at2759"/>
<evidence type="ECO:0000313" key="3">
    <source>
        <dbReference type="Proteomes" id="UP000288859"/>
    </source>
</evidence>
<evidence type="ECO:0000313" key="2">
    <source>
        <dbReference type="EMBL" id="RVX69709.1"/>
    </source>
</evidence>
<organism evidence="2 3">
    <name type="scientific">Exophiala mesophila</name>
    <name type="common">Black yeast-like fungus</name>
    <dbReference type="NCBI Taxonomy" id="212818"/>
    <lineage>
        <taxon>Eukaryota</taxon>
        <taxon>Fungi</taxon>
        <taxon>Dikarya</taxon>
        <taxon>Ascomycota</taxon>
        <taxon>Pezizomycotina</taxon>
        <taxon>Eurotiomycetes</taxon>
        <taxon>Chaetothyriomycetidae</taxon>
        <taxon>Chaetothyriales</taxon>
        <taxon>Herpotrichiellaceae</taxon>
        <taxon>Exophiala</taxon>
    </lineage>
</organism>
<name>A0A438N1U9_EXOME</name>
<comment type="caution">
    <text evidence="2">The sequence shown here is derived from an EMBL/GenBank/DDBJ whole genome shotgun (WGS) entry which is preliminary data.</text>
</comment>